<gene>
    <name evidence="2" type="ordered locus">Tter_1832</name>
</gene>
<evidence type="ECO:0000313" key="3">
    <source>
        <dbReference type="Proteomes" id="UP000000323"/>
    </source>
</evidence>
<protein>
    <recommendedName>
        <fullName evidence="1">EVE domain-containing protein</fullName>
    </recommendedName>
</protein>
<name>D1CD73_THET1</name>
<proteinExistence type="predicted"/>
<feature type="domain" description="EVE" evidence="1">
    <location>
        <begin position="8"/>
        <end position="143"/>
    </location>
</feature>
<dbReference type="eggNOG" id="COG1673">
    <property type="taxonomic scope" value="Bacteria"/>
</dbReference>
<organism evidence="2 3">
    <name type="scientific">Thermobaculum terrenum (strain ATCC BAA-798 / CCMEE 7001 / YNP1)</name>
    <dbReference type="NCBI Taxonomy" id="525904"/>
    <lineage>
        <taxon>Bacteria</taxon>
        <taxon>Bacillati</taxon>
        <taxon>Chloroflexota</taxon>
        <taxon>Chloroflexia</taxon>
        <taxon>Candidatus Thermobaculales</taxon>
        <taxon>Candidatus Thermobaculaceae</taxon>
        <taxon>Thermobaculum</taxon>
    </lineage>
</organism>
<keyword evidence="3" id="KW-1185">Reference proteome</keyword>
<dbReference type="Pfam" id="PF01878">
    <property type="entry name" value="EVE"/>
    <property type="match status" value="1"/>
</dbReference>
<dbReference type="HOGENOM" id="CLU_1668587_0_0_0"/>
<dbReference type="Gene3D" id="3.10.590.10">
    <property type="entry name" value="ph1033 like domains"/>
    <property type="match status" value="1"/>
</dbReference>
<evidence type="ECO:0000259" key="1">
    <source>
        <dbReference type="Pfam" id="PF01878"/>
    </source>
</evidence>
<sequence length="156" mass="17755">MSVSEEVTYWMLVSSAENFEISRSRGFDLAGMKSRHGKKAAQVKPGDKVVFYLTGVMAFGGTAEVTGTAEYSEEPIWVSKKEGELYPYRFPIKIEVAADPGKYIPAVELVEQMEYTKKWPPEHWRLAFQGNVHKIPKTDYELIKSRIEETQKVMAT</sequence>
<dbReference type="InterPro" id="IPR002740">
    <property type="entry name" value="EVE_domain"/>
</dbReference>
<dbReference type="KEGG" id="ttr:Tter_1832"/>
<dbReference type="InterPro" id="IPR015947">
    <property type="entry name" value="PUA-like_sf"/>
</dbReference>
<dbReference type="STRING" id="525904.Tter_1832"/>
<dbReference type="EMBL" id="CP001825">
    <property type="protein sequence ID" value="ACZ42738.1"/>
    <property type="molecule type" value="Genomic_DNA"/>
</dbReference>
<dbReference type="OrthoDB" id="158366at2"/>
<evidence type="ECO:0000313" key="2">
    <source>
        <dbReference type="EMBL" id="ACZ42738.1"/>
    </source>
</evidence>
<dbReference type="Proteomes" id="UP000000323">
    <property type="component" value="Chromosome 1"/>
</dbReference>
<dbReference type="SUPFAM" id="SSF88697">
    <property type="entry name" value="PUA domain-like"/>
    <property type="match status" value="1"/>
</dbReference>
<dbReference type="AlphaFoldDB" id="D1CD73"/>
<reference evidence="3" key="1">
    <citation type="journal article" date="2010" name="Stand. Genomic Sci.">
        <title>Complete genome sequence of 'Thermobaculum terrenum' type strain (YNP1).</title>
        <authorList>
            <person name="Kiss H."/>
            <person name="Cleland D."/>
            <person name="Lapidus A."/>
            <person name="Lucas S."/>
            <person name="Glavina Del Rio T."/>
            <person name="Nolan M."/>
            <person name="Tice H."/>
            <person name="Han C."/>
            <person name="Goodwin L."/>
            <person name="Pitluck S."/>
            <person name="Liolios K."/>
            <person name="Ivanova N."/>
            <person name="Mavromatis K."/>
            <person name="Ovchinnikova G."/>
            <person name="Pati A."/>
            <person name="Chen A."/>
            <person name="Palaniappan K."/>
            <person name="Land M."/>
            <person name="Hauser L."/>
            <person name="Chang Y."/>
            <person name="Jeffries C."/>
            <person name="Lu M."/>
            <person name="Brettin T."/>
            <person name="Detter J."/>
            <person name="Goker M."/>
            <person name="Tindall B."/>
            <person name="Beck B."/>
            <person name="McDermott T."/>
            <person name="Woyke T."/>
            <person name="Bristow J."/>
            <person name="Eisen J."/>
            <person name="Markowitz V."/>
            <person name="Hugenholtz P."/>
            <person name="Kyrpides N."/>
            <person name="Klenk H."/>
            <person name="Cheng J."/>
        </authorList>
    </citation>
    <scope>NUCLEOTIDE SEQUENCE [LARGE SCALE GENOMIC DNA]</scope>
    <source>
        <strain evidence="3">ATCC BAA-798 / YNP1</strain>
    </source>
</reference>
<accession>D1CD73</accession>
<dbReference type="RefSeq" id="WP_012875769.1">
    <property type="nucleotide sequence ID" value="NC_013525.1"/>
</dbReference>